<evidence type="ECO:0000313" key="2">
    <source>
        <dbReference type="Proteomes" id="UP000030686"/>
    </source>
</evidence>
<name>W6QCY8_PENRF</name>
<dbReference type="AlphaFoldDB" id="W6QCY8"/>
<protein>
    <submittedName>
        <fullName evidence="1">Genomic scaffold, ProqFM164S02</fullName>
    </submittedName>
</protein>
<sequence length="55" mass="6434">MSIGWSIVCRWFINIFYIINLRAYRRIGFTPFQENHPYAAGLQICFGPALRARAL</sequence>
<dbReference type="Proteomes" id="UP000030686">
    <property type="component" value="Unassembled WGS sequence"/>
</dbReference>
<proteinExistence type="predicted"/>
<accession>W6QCY8</accession>
<organism evidence="1 2">
    <name type="scientific">Penicillium roqueforti (strain FM164)</name>
    <dbReference type="NCBI Taxonomy" id="1365484"/>
    <lineage>
        <taxon>Eukaryota</taxon>
        <taxon>Fungi</taxon>
        <taxon>Dikarya</taxon>
        <taxon>Ascomycota</taxon>
        <taxon>Pezizomycotina</taxon>
        <taxon>Eurotiomycetes</taxon>
        <taxon>Eurotiomycetidae</taxon>
        <taxon>Eurotiales</taxon>
        <taxon>Aspergillaceae</taxon>
        <taxon>Penicillium</taxon>
    </lineage>
</organism>
<evidence type="ECO:0000313" key="1">
    <source>
        <dbReference type="EMBL" id="CDM32059.1"/>
    </source>
</evidence>
<reference evidence="1" key="1">
    <citation type="journal article" date="2014" name="Nat. Commun.">
        <title>Multiple recent horizontal transfers of a large genomic region in cheese making fungi.</title>
        <authorList>
            <person name="Cheeseman K."/>
            <person name="Ropars J."/>
            <person name="Renault P."/>
            <person name="Dupont J."/>
            <person name="Gouzy J."/>
            <person name="Branca A."/>
            <person name="Abraham A.L."/>
            <person name="Ceppi M."/>
            <person name="Conseiller E."/>
            <person name="Debuchy R."/>
            <person name="Malagnac F."/>
            <person name="Goarin A."/>
            <person name="Silar P."/>
            <person name="Lacoste S."/>
            <person name="Sallet E."/>
            <person name="Bensimon A."/>
            <person name="Giraud T."/>
            <person name="Brygoo Y."/>
        </authorList>
    </citation>
    <scope>NUCLEOTIDE SEQUENCE [LARGE SCALE GENOMIC DNA]</scope>
    <source>
        <strain evidence="1">FM164</strain>
    </source>
</reference>
<dbReference type="EMBL" id="HG792016">
    <property type="protein sequence ID" value="CDM32059.1"/>
    <property type="molecule type" value="Genomic_DNA"/>
</dbReference>
<keyword evidence="2" id="KW-1185">Reference proteome</keyword>
<gene>
    <name evidence="1" type="ORF">PROQFM164_S02g002210</name>
</gene>